<dbReference type="SUPFAM" id="SSF160920">
    <property type="entry name" value="PSTPO5379-like"/>
    <property type="match status" value="1"/>
</dbReference>
<name>A0A1B2HLE0_9PSEU</name>
<dbReference type="InterPro" id="IPR016938">
    <property type="entry name" value="UPF0317"/>
</dbReference>
<gene>
    <name evidence="5" type="ORF">BBK82_23150</name>
</gene>
<evidence type="ECO:0000256" key="2">
    <source>
        <dbReference type="ARBA" id="ARBA00023239"/>
    </source>
</evidence>
<keyword evidence="6" id="KW-1185">Reference proteome</keyword>
<dbReference type="RefSeq" id="WP_065916872.1">
    <property type="nucleotide sequence ID" value="NZ_CP016793.1"/>
</dbReference>
<dbReference type="GO" id="GO:0016829">
    <property type="term" value="F:lyase activity"/>
    <property type="evidence" value="ECO:0007669"/>
    <property type="project" value="UniProtKB-KW"/>
</dbReference>
<keyword evidence="2 3" id="KW-0456">Lyase</keyword>
<evidence type="ECO:0000256" key="3">
    <source>
        <dbReference type="HAMAP-Rule" id="MF_01830"/>
    </source>
</evidence>
<comment type="similarity">
    <text evidence="1 3">Belongs to the D-glutamate cyclase family.</text>
</comment>
<dbReference type="InterPro" id="IPR038021">
    <property type="entry name" value="Putative_hydro-lyase"/>
</dbReference>
<dbReference type="Gene3D" id="3.30.2040.10">
    <property type="entry name" value="PSTPO5379-like domain"/>
    <property type="match status" value="1"/>
</dbReference>
<dbReference type="NCBIfam" id="NF003969">
    <property type="entry name" value="PRK05463.1"/>
    <property type="match status" value="1"/>
</dbReference>
<dbReference type="FunFam" id="3.30.2040.10:FF:000001">
    <property type="entry name" value="D-glutamate cyclase, mitochondrial"/>
    <property type="match status" value="1"/>
</dbReference>
<organism evidence="5 6">
    <name type="scientific">Lentzea guizhouensis</name>
    <dbReference type="NCBI Taxonomy" id="1586287"/>
    <lineage>
        <taxon>Bacteria</taxon>
        <taxon>Bacillati</taxon>
        <taxon>Actinomycetota</taxon>
        <taxon>Actinomycetes</taxon>
        <taxon>Pseudonocardiales</taxon>
        <taxon>Pseudonocardiaceae</taxon>
        <taxon>Lentzea</taxon>
    </lineage>
</organism>
<dbReference type="KEGG" id="led:BBK82_23150"/>
<dbReference type="STRING" id="1586287.BBK82_23150"/>
<feature type="region of interest" description="Disordered" evidence="4">
    <location>
        <begin position="1"/>
        <end position="28"/>
    </location>
</feature>
<proteinExistence type="inferred from homology"/>
<dbReference type="Pfam" id="PF07286">
    <property type="entry name" value="D-Glu_cyclase"/>
    <property type="match status" value="1"/>
</dbReference>
<accession>A0A1B2HLE0</accession>
<feature type="compositionally biased region" description="Basic and acidic residues" evidence="4">
    <location>
        <begin position="1"/>
        <end position="13"/>
    </location>
</feature>
<dbReference type="PANTHER" id="PTHR32022">
    <property type="entry name" value="D-GLUTAMATE CYCLASE, MITOCHONDRIAL"/>
    <property type="match status" value="1"/>
</dbReference>
<sequence length="274" mass="29853">MEAVPKRPLDRHVHGSQHTQTTFQAHPRVAEGAGMTTAGKAPGLAQANLIAIPKDWAYDFLLFTHRNPKPCPVLDVLDAGETVSALKPDADVRTHAPRYRIWEHGELVAEPENATEHWRDDLVTFLIGCSFTFETALTNAGVPLRHVEQGRNVAMFVTDIQCRPAGRLHGPMVVSMRWVPESLVDIAHKVTALMPSVHGAPVGAGDPKMLGIDDVHAPDFGDAVEPEPGDVPMFWACGVTPQAVLMKSKPPFAITHAPGQMFVTDMPDFAYRVG</sequence>
<dbReference type="Gene3D" id="3.40.1640.10">
    <property type="entry name" value="PSTPO5379-like"/>
    <property type="match status" value="1"/>
</dbReference>
<dbReference type="OrthoDB" id="149585at2"/>
<dbReference type="EC" id="4.2.1.-" evidence="3"/>
<evidence type="ECO:0000256" key="4">
    <source>
        <dbReference type="SAM" id="MobiDB-lite"/>
    </source>
</evidence>
<dbReference type="Proteomes" id="UP000093053">
    <property type="component" value="Chromosome"/>
</dbReference>
<evidence type="ECO:0000256" key="1">
    <source>
        <dbReference type="ARBA" id="ARBA00007896"/>
    </source>
</evidence>
<dbReference type="HAMAP" id="MF_01830">
    <property type="entry name" value="Hydro_lyase"/>
    <property type="match status" value="1"/>
</dbReference>
<dbReference type="EMBL" id="CP016793">
    <property type="protein sequence ID" value="ANZ38525.1"/>
    <property type="molecule type" value="Genomic_DNA"/>
</dbReference>
<evidence type="ECO:0000313" key="5">
    <source>
        <dbReference type="EMBL" id="ANZ38525.1"/>
    </source>
</evidence>
<dbReference type="InterPro" id="IPR009906">
    <property type="entry name" value="D-Glu_cyclase"/>
</dbReference>
<evidence type="ECO:0000313" key="6">
    <source>
        <dbReference type="Proteomes" id="UP000093053"/>
    </source>
</evidence>
<dbReference type="AlphaFoldDB" id="A0A1B2HLE0"/>
<protein>
    <recommendedName>
        <fullName evidence="3">Putative hydro-lyase BBK82_23150</fullName>
        <ecNumber evidence="3">4.2.1.-</ecNumber>
    </recommendedName>
</protein>
<dbReference type="PIRSF" id="PIRSF029755">
    <property type="entry name" value="UCP029755"/>
    <property type="match status" value="1"/>
</dbReference>
<reference evidence="5 6" key="1">
    <citation type="submission" date="2016-07" db="EMBL/GenBank/DDBJ databases">
        <title>Complete genome sequence of the Lentzea guizhouensis DHS C013.</title>
        <authorList>
            <person name="Cao C."/>
        </authorList>
    </citation>
    <scope>NUCLEOTIDE SEQUENCE [LARGE SCALE GENOMIC DNA]</scope>
    <source>
        <strain evidence="5 6">DHS C013</strain>
    </source>
</reference>
<dbReference type="PANTHER" id="PTHR32022:SF10">
    <property type="entry name" value="D-GLUTAMATE CYCLASE, MITOCHONDRIAL"/>
    <property type="match status" value="1"/>
</dbReference>